<proteinExistence type="inferred from homology"/>
<dbReference type="PIRSF" id="PIRSF002741">
    <property type="entry name" value="MppA"/>
    <property type="match status" value="1"/>
</dbReference>
<dbReference type="GO" id="GO:1904680">
    <property type="term" value="F:peptide transmembrane transporter activity"/>
    <property type="evidence" value="ECO:0007669"/>
    <property type="project" value="TreeGrafter"/>
</dbReference>
<dbReference type="Gene3D" id="3.10.105.10">
    <property type="entry name" value="Dipeptide-binding Protein, Domain 3"/>
    <property type="match status" value="1"/>
</dbReference>
<evidence type="ECO:0000256" key="1">
    <source>
        <dbReference type="ARBA" id="ARBA00004418"/>
    </source>
</evidence>
<dbReference type="InterPro" id="IPR000914">
    <property type="entry name" value="SBP_5_dom"/>
</dbReference>
<name>A0A2K2G3F1_9SPHN</name>
<accession>A0A2K2G3F1</accession>
<dbReference type="CDD" id="cd08517">
    <property type="entry name" value="PBP2_NikA_DppA_OppA_like_13"/>
    <property type="match status" value="1"/>
</dbReference>
<dbReference type="InterPro" id="IPR039424">
    <property type="entry name" value="SBP_5"/>
</dbReference>
<reference evidence="5 6" key="1">
    <citation type="submission" date="2016-05" db="EMBL/GenBank/DDBJ databases">
        <title>Complete genome sequence of Novosphingobium guangzhouense SA925(T).</title>
        <authorList>
            <person name="Sha S."/>
        </authorList>
    </citation>
    <scope>NUCLEOTIDE SEQUENCE [LARGE SCALE GENOMIC DNA]</scope>
    <source>
        <strain evidence="5 6">SA925</strain>
    </source>
</reference>
<dbReference type="Gene3D" id="3.40.190.10">
    <property type="entry name" value="Periplasmic binding protein-like II"/>
    <property type="match status" value="1"/>
</dbReference>
<dbReference type="GO" id="GO:0043190">
    <property type="term" value="C:ATP-binding cassette (ABC) transporter complex"/>
    <property type="evidence" value="ECO:0007669"/>
    <property type="project" value="InterPro"/>
</dbReference>
<dbReference type="PANTHER" id="PTHR30290">
    <property type="entry name" value="PERIPLASMIC BINDING COMPONENT OF ABC TRANSPORTER"/>
    <property type="match status" value="1"/>
</dbReference>
<dbReference type="PANTHER" id="PTHR30290:SF38">
    <property type="entry name" value="D,D-DIPEPTIDE-BINDING PERIPLASMIC PROTEIN DDPA-RELATED"/>
    <property type="match status" value="1"/>
</dbReference>
<evidence type="ECO:0000259" key="4">
    <source>
        <dbReference type="Pfam" id="PF00496"/>
    </source>
</evidence>
<dbReference type="Pfam" id="PF00496">
    <property type="entry name" value="SBP_bac_5"/>
    <property type="match status" value="1"/>
</dbReference>
<keyword evidence="6" id="KW-1185">Reference proteome</keyword>
<evidence type="ECO:0000256" key="2">
    <source>
        <dbReference type="ARBA" id="ARBA00005695"/>
    </source>
</evidence>
<evidence type="ECO:0000256" key="3">
    <source>
        <dbReference type="ARBA" id="ARBA00022729"/>
    </source>
</evidence>
<protein>
    <recommendedName>
        <fullName evidence="4">Solute-binding protein family 5 domain-containing protein</fullName>
    </recommendedName>
</protein>
<dbReference type="GO" id="GO:0015833">
    <property type="term" value="P:peptide transport"/>
    <property type="evidence" value="ECO:0007669"/>
    <property type="project" value="TreeGrafter"/>
</dbReference>
<organism evidence="5 6">
    <name type="scientific">Novosphingobium guangzhouense</name>
    <dbReference type="NCBI Taxonomy" id="1850347"/>
    <lineage>
        <taxon>Bacteria</taxon>
        <taxon>Pseudomonadati</taxon>
        <taxon>Pseudomonadota</taxon>
        <taxon>Alphaproteobacteria</taxon>
        <taxon>Sphingomonadales</taxon>
        <taxon>Sphingomonadaceae</taxon>
        <taxon>Novosphingobium</taxon>
    </lineage>
</organism>
<dbReference type="GO" id="GO:0030288">
    <property type="term" value="C:outer membrane-bounded periplasmic space"/>
    <property type="evidence" value="ECO:0007669"/>
    <property type="project" value="UniProtKB-ARBA"/>
</dbReference>
<dbReference type="InterPro" id="IPR030678">
    <property type="entry name" value="Peptide/Ni-bd"/>
</dbReference>
<dbReference type="Proteomes" id="UP000236327">
    <property type="component" value="Unassembled WGS sequence"/>
</dbReference>
<dbReference type="AlphaFoldDB" id="A0A2K2G3F1"/>
<comment type="subcellular location">
    <subcellularLocation>
        <location evidence="1">Periplasm</location>
    </subcellularLocation>
</comment>
<dbReference type="SUPFAM" id="SSF53850">
    <property type="entry name" value="Periplasmic binding protein-like II"/>
    <property type="match status" value="1"/>
</dbReference>
<gene>
    <name evidence="5" type="ORF">A8V01_16295</name>
</gene>
<sequence>MEVAPHLVLNRRGLLVGAASLGLVSLLEGCGGRPGGNGNRLVIGLETEPTALTTAITSAGAVQFVSSKIFDGLVGYTANLTPVPRLAMGWETAPDNLSLTLRLRPDVKWHDGRPFTSADVSYSLLEVWKKFHSRGRSTFANVIAVDTPDAHTAILRLSRPAPYILSALASNESQVIPRHVYQGQDVLGNPANNAPIGTGPFRFVEWQRGQYIVLDRNPDYWDAGKPHLDGIIFRLIGDSASQAAALETGELQFCTGVASGDVDRVVRSAGIRDQTRDYALQTASLGLEFNLDLPKLRDVRLRRAIAHAIDGEFVLRNVLYGRGEIATGPLPSNLGRFYTDDVPRYPFDPGKAEALLDEAGLHRGPGGVRLAFILDAQPTGDQSTRLAQYIRAALEPIGIKVQLRSQDFAAYVKRAYTDRDFEVLLGGGQMGPDPVIGTQRFYWSKGIAKGVAFSNASHYSSAEADRLLETAATESDEAERRALYAQFQRVVQADLPRIPLISYYQVLLARDQLSALSNSAEGIYGNFADLKLAPA</sequence>
<feature type="domain" description="Solute-binding protein family 5" evidence="4">
    <location>
        <begin position="81"/>
        <end position="439"/>
    </location>
</feature>
<evidence type="ECO:0000313" key="6">
    <source>
        <dbReference type="Proteomes" id="UP000236327"/>
    </source>
</evidence>
<evidence type="ECO:0000313" key="5">
    <source>
        <dbReference type="EMBL" id="PNU05556.1"/>
    </source>
</evidence>
<comment type="caution">
    <text evidence="5">The sequence shown here is derived from an EMBL/GenBank/DDBJ whole genome shotgun (WGS) entry which is preliminary data.</text>
</comment>
<dbReference type="EMBL" id="LYMM01000025">
    <property type="protein sequence ID" value="PNU05556.1"/>
    <property type="molecule type" value="Genomic_DNA"/>
</dbReference>
<keyword evidence="3" id="KW-0732">Signal</keyword>
<comment type="similarity">
    <text evidence="2">Belongs to the bacterial solute-binding protein 5 family.</text>
</comment>